<dbReference type="AlphaFoldDB" id="A0A654TGE3"/>
<protein>
    <submittedName>
        <fullName evidence="2">Uncharacterized protein</fullName>
    </submittedName>
</protein>
<organism evidence="2 3">
    <name type="scientific">Mycobacterium tuberculosis</name>
    <dbReference type="NCBI Taxonomy" id="1773"/>
    <lineage>
        <taxon>Bacteria</taxon>
        <taxon>Bacillati</taxon>
        <taxon>Actinomycetota</taxon>
        <taxon>Actinomycetes</taxon>
        <taxon>Mycobacteriales</taxon>
        <taxon>Mycobacteriaceae</taxon>
        <taxon>Mycobacterium</taxon>
        <taxon>Mycobacterium tuberculosis complex</taxon>
    </lineage>
</organism>
<sequence>MLRWVIWTALGEPVDPDVSCINARSSSPTSMGPIGSDAKRSATVRTCMPFCSRMGMATRKGSETITTLASIMPMTVMVSSAHTAKSVRGVGWCSMVRLAPRIHRACAVGAISTGKPASTPTTSPRPTPAAARPPAMQRARSWTSPQVWRTGMCGSPVTMPVVAVRALWNIFSVNLLKATSSVPVLSPRSGFSWSAYRMPHRDRRAHTVGERLGLGSVMSPRPNTADYLKQLLSSCQTLPRFEGDVTAWSQPLPYSPR</sequence>
<evidence type="ECO:0000313" key="3">
    <source>
        <dbReference type="Proteomes" id="UP000048289"/>
    </source>
</evidence>
<accession>A0A654TGE3</accession>
<dbReference type="Proteomes" id="UP000048289">
    <property type="component" value="Unassembled WGS sequence"/>
</dbReference>
<proteinExistence type="predicted"/>
<dbReference type="EMBL" id="CFOE01000916">
    <property type="protein sequence ID" value="CFE46754.1"/>
    <property type="molecule type" value="Genomic_DNA"/>
</dbReference>
<name>A0A654TGE3_MYCTX</name>
<evidence type="ECO:0000313" key="2">
    <source>
        <dbReference type="EMBL" id="CFE46754.1"/>
    </source>
</evidence>
<feature type="region of interest" description="Disordered" evidence="1">
    <location>
        <begin position="112"/>
        <end position="142"/>
    </location>
</feature>
<gene>
    <name evidence="2" type="ORF">ERS007681_04172</name>
</gene>
<evidence type="ECO:0000256" key="1">
    <source>
        <dbReference type="SAM" id="MobiDB-lite"/>
    </source>
</evidence>
<reference evidence="2 3" key="1">
    <citation type="submission" date="2015-03" db="EMBL/GenBank/DDBJ databases">
        <authorList>
            <consortium name="Pathogen Informatics"/>
        </authorList>
    </citation>
    <scope>NUCLEOTIDE SEQUENCE [LARGE SCALE GENOMIC DNA]</scope>
    <source>
        <strain evidence="2 3">G09901357</strain>
    </source>
</reference>
<feature type="compositionally biased region" description="Low complexity" evidence="1">
    <location>
        <begin position="116"/>
        <end position="135"/>
    </location>
</feature>